<dbReference type="SUPFAM" id="SSF46894">
    <property type="entry name" value="C-terminal effector domain of the bipartite response regulators"/>
    <property type="match status" value="1"/>
</dbReference>
<reference evidence="3" key="1">
    <citation type="submission" date="2017-08" db="EMBL/GenBank/DDBJ databases">
        <title>A dynamic microbial community with high functional redundancy inhabits the cold, oxic subseafloor aquifer.</title>
        <authorList>
            <person name="Tully B.J."/>
            <person name="Wheat C.G."/>
            <person name="Glazer B.T."/>
            <person name="Huber J.A."/>
        </authorList>
    </citation>
    <scope>NUCLEOTIDE SEQUENCE [LARGE SCALE GENOMIC DNA]</scope>
</reference>
<dbReference type="PROSITE" id="PS50043">
    <property type="entry name" value="HTH_LUXR_2"/>
    <property type="match status" value="1"/>
</dbReference>
<dbReference type="Gene3D" id="3.10.450.50">
    <property type="match status" value="1"/>
</dbReference>
<feature type="domain" description="HTH luxR-type" evidence="1">
    <location>
        <begin position="161"/>
        <end position="226"/>
    </location>
</feature>
<dbReference type="EMBL" id="NVUK01000040">
    <property type="protein sequence ID" value="PCI75780.1"/>
    <property type="molecule type" value="Genomic_DNA"/>
</dbReference>
<dbReference type="InterPro" id="IPR016032">
    <property type="entry name" value="Sig_transdc_resp-reg_C-effctor"/>
</dbReference>
<organism evidence="2 3">
    <name type="scientific">Aerophobetes bacterium</name>
    <dbReference type="NCBI Taxonomy" id="2030807"/>
    <lineage>
        <taxon>Bacteria</taxon>
        <taxon>Candidatus Aerophobota</taxon>
    </lineage>
</organism>
<dbReference type="InterPro" id="IPR032710">
    <property type="entry name" value="NTF2-like_dom_sf"/>
</dbReference>
<dbReference type="InterPro" id="IPR000792">
    <property type="entry name" value="Tscrpt_reg_LuxR_C"/>
</dbReference>
<dbReference type="InterPro" id="IPR009959">
    <property type="entry name" value="Cyclase_SnoaL-like"/>
</dbReference>
<dbReference type="Proteomes" id="UP000218775">
    <property type="component" value="Unassembled WGS sequence"/>
</dbReference>
<comment type="caution">
    <text evidence="2">The sequence shown here is derived from an EMBL/GenBank/DDBJ whole genome shotgun (WGS) entry which is preliminary data.</text>
</comment>
<dbReference type="InterPro" id="IPR036388">
    <property type="entry name" value="WH-like_DNA-bd_sf"/>
</dbReference>
<sequence length="248" mass="28144">MSKALVQICSDFVFQSWEDASVHKKTSIYDLFSENAIINTPLFYQVGPESLKQSMAGGFQAFPDATFIITKVHDYERNVTCKWAANATHLGDFNGVNPTKKKVCICGETSFIFNQENQVVHYIATLNMNELLTQLGQQAISHKQSPQDLLISNVKPLITSLQNYYNTLTAREFECCSLFISGFSAKQIGLMLSISHRTVETYLEKVRFTLSCTSRIQMIEKFLSEQTYFILQDLARLLTVNYSTNLLL</sequence>
<accession>A0A2A4WZP8</accession>
<evidence type="ECO:0000259" key="1">
    <source>
        <dbReference type="PROSITE" id="PS50043"/>
    </source>
</evidence>
<name>A0A2A4WZP8_UNCAE</name>
<dbReference type="Gene3D" id="1.10.10.10">
    <property type="entry name" value="Winged helix-like DNA-binding domain superfamily/Winged helix DNA-binding domain"/>
    <property type="match status" value="1"/>
</dbReference>
<protein>
    <recommendedName>
        <fullName evidence="1">HTH luxR-type domain-containing protein</fullName>
    </recommendedName>
</protein>
<dbReference type="SMART" id="SM00421">
    <property type="entry name" value="HTH_LUXR"/>
    <property type="match status" value="1"/>
</dbReference>
<evidence type="ECO:0000313" key="2">
    <source>
        <dbReference type="EMBL" id="PCI75780.1"/>
    </source>
</evidence>
<dbReference type="PRINTS" id="PR00038">
    <property type="entry name" value="HTHLUXR"/>
</dbReference>
<dbReference type="Pfam" id="PF07366">
    <property type="entry name" value="SnoaL"/>
    <property type="match status" value="1"/>
</dbReference>
<gene>
    <name evidence="2" type="ORF">COB21_05230</name>
</gene>
<dbReference type="GO" id="GO:0003677">
    <property type="term" value="F:DNA binding"/>
    <property type="evidence" value="ECO:0007669"/>
    <property type="project" value="InterPro"/>
</dbReference>
<proteinExistence type="predicted"/>
<dbReference type="CDD" id="cd06170">
    <property type="entry name" value="LuxR_C_like"/>
    <property type="match status" value="1"/>
</dbReference>
<dbReference type="GO" id="GO:0006355">
    <property type="term" value="P:regulation of DNA-templated transcription"/>
    <property type="evidence" value="ECO:0007669"/>
    <property type="project" value="InterPro"/>
</dbReference>
<dbReference type="SUPFAM" id="SSF54427">
    <property type="entry name" value="NTF2-like"/>
    <property type="match status" value="1"/>
</dbReference>
<dbReference type="GO" id="GO:0030638">
    <property type="term" value="P:polyketide metabolic process"/>
    <property type="evidence" value="ECO:0007669"/>
    <property type="project" value="InterPro"/>
</dbReference>
<dbReference type="Pfam" id="PF00196">
    <property type="entry name" value="GerE"/>
    <property type="match status" value="1"/>
</dbReference>
<dbReference type="AlphaFoldDB" id="A0A2A4WZP8"/>
<evidence type="ECO:0000313" key="3">
    <source>
        <dbReference type="Proteomes" id="UP000218775"/>
    </source>
</evidence>